<dbReference type="AlphaFoldDB" id="A0A653LB76"/>
<gene>
    <name evidence="1" type="ORF">AERO8C_70572</name>
</gene>
<protein>
    <submittedName>
        <fullName evidence="1">Uncharacterized protein</fullName>
    </submittedName>
</protein>
<evidence type="ECO:0000313" key="1">
    <source>
        <dbReference type="EMBL" id="VXA88943.1"/>
    </source>
</evidence>
<dbReference type="Proteomes" id="UP000439123">
    <property type="component" value="Unassembled WGS sequence"/>
</dbReference>
<dbReference type="EMBL" id="CABWLC010000020">
    <property type="protein sequence ID" value="VXA88943.1"/>
    <property type="molecule type" value="Genomic_DNA"/>
</dbReference>
<reference evidence="1 2" key="1">
    <citation type="submission" date="2019-10" db="EMBL/GenBank/DDBJ databases">
        <authorList>
            <person name="Karimi E."/>
        </authorList>
    </citation>
    <scope>NUCLEOTIDE SEQUENCE [LARGE SCALE GENOMIC DNA]</scope>
    <source>
        <strain evidence="1">Aeromonas sp. 8C</strain>
    </source>
</reference>
<accession>A0A653LB76</accession>
<sequence length="63" mass="6785">MVSGSHEPLVQDVAVEGTCSTINMATSGSPYFLAMIYLLTCTCLDFAQQSLRSILIQVTDISL</sequence>
<proteinExistence type="predicted"/>
<organism evidence="1 2">
    <name type="scientific">Aeromonas veronii</name>
    <dbReference type="NCBI Taxonomy" id="654"/>
    <lineage>
        <taxon>Bacteria</taxon>
        <taxon>Pseudomonadati</taxon>
        <taxon>Pseudomonadota</taxon>
        <taxon>Gammaproteobacteria</taxon>
        <taxon>Aeromonadales</taxon>
        <taxon>Aeromonadaceae</taxon>
        <taxon>Aeromonas</taxon>
    </lineage>
</organism>
<evidence type="ECO:0000313" key="2">
    <source>
        <dbReference type="Proteomes" id="UP000439123"/>
    </source>
</evidence>
<name>A0A653LB76_AERVE</name>